<dbReference type="PaxDb" id="589924-Ferp_2305"/>
<reference evidence="6" key="1">
    <citation type="submission" date="2010-02" db="EMBL/GenBank/DDBJ databases">
        <title>Complete sequence of Ferroglobus placidus DSM 10642.</title>
        <authorList>
            <consortium name="US DOE Joint Genome Institute"/>
            <person name="Lucas S."/>
            <person name="Copeland A."/>
            <person name="Lapidus A."/>
            <person name="Cheng J.-F."/>
            <person name="Bruce D."/>
            <person name="Goodwin L."/>
            <person name="Pitluck S."/>
            <person name="Saunders E."/>
            <person name="Brettin T."/>
            <person name="Detter J.C."/>
            <person name="Han C."/>
            <person name="Tapia R."/>
            <person name="Larimer F."/>
            <person name="Land M."/>
            <person name="Hauser L."/>
            <person name="Kyrpides N."/>
            <person name="Ivanova N."/>
            <person name="Holmes D."/>
            <person name="Lovley D."/>
            <person name="Kyrpides N."/>
            <person name="Anderson I.J."/>
            <person name="Woyke T."/>
        </authorList>
    </citation>
    <scope>NUCLEOTIDE SEQUENCE [LARGE SCALE GENOMIC DNA]</scope>
    <source>
        <strain evidence="6">DSM 10642 / AEDII12DO</strain>
    </source>
</reference>
<keyword evidence="4" id="KW-0066">ATP synthesis</keyword>
<comment type="similarity">
    <text evidence="1 4">Belongs to the V-ATPase F subunit family.</text>
</comment>
<evidence type="ECO:0000256" key="2">
    <source>
        <dbReference type="ARBA" id="ARBA00022448"/>
    </source>
</evidence>
<keyword evidence="6" id="KW-1185">Reference proteome</keyword>
<dbReference type="Pfam" id="PF01990">
    <property type="entry name" value="ATP-synt_F"/>
    <property type="match status" value="1"/>
</dbReference>
<dbReference type="GO" id="GO:0046961">
    <property type="term" value="F:proton-transporting ATPase activity, rotational mechanism"/>
    <property type="evidence" value="ECO:0007669"/>
    <property type="project" value="InterPro"/>
</dbReference>
<comment type="function">
    <text evidence="4">Component of the A-type ATP synthase that produces ATP from ADP in the presence of a proton gradient across the membrane.</text>
</comment>
<dbReference type="Gene3D" id="3.40.50.10580">
    <property type="entry name" value="ATPase, V1 complex, subunit F"/>
    <property type="match status" value="1"/>
</dbReference>
<dbReference type="HOGENOM" id="CLU_135754_2_2_2"/>
<dbReference type="eggNOG" id="arCOG04102">
    <property type="taxonomic scope" value="Archaea"/>
</dbReference>
<keyword evidence="2 4" id="KW-0813">Transport</keyword>
<dbReference type="EMBL" id="CP001899">
    <property type="protein sequence ID" value="ADC66429.1"/>
    <property type="molecule type" value="Genomic_DNA"/>
</dbReference>
<dbReference type="Proteomes" id="UP000002613">
    <property type="component" value="Chromosome"/>
</dbReference>
<dbReference type="InterPro" id="IPR008218">
    <property type="entry name" value="ATPase_V1-cplx_f_g_su"/>
</dbReference>
<dbReference type="GeneID" id="8779845"/>
<dbReference type="AlphaFoldDB" id="D3S1G5"/>
<dbReference type="KEGG" id="fpl:Ferp_2305"/>
<name>D3S1G5_FERPA</name>
<reference evidence="5 6" key="2">
    <citation type="journal article" date="2011" name="Stand. Genomic Sci.">
        <title>Complete genome sequence of Ferroglobus placidus AEDII12DO.</title>
        <authorList>
            <person name="Anderson I."/>
            <person name="Risso C."/>
            <person name="Holmes D."/>
            <person name="Lucas S."/>
            <person name="Copeland A."/>
            <person name="Lapidus A."/>
            <person name="Cheng J.F."/>
            <person name="Bruce D."/>
            <person name="Goodwin L."/>
            <person name="Pitluck S."/>
            <person name="Saunders E."/>
            <person name="Brettin T."/>
            <person name="Detter J.C."/>
            <person name="Han C."/>
            <person name="Tapia R."/>
            <person name="Larimer F."/>
            <person name="Land M."/>
            <person name="Hauser L."/>
            <person name="Woyke T."/>
            <person name="Lovley D."/>
            <person name="Kyrpides N."/>
            <person name="Ivanova N."/>
        </authorList>
    </citation>
    <scope>NUCLEOTIDE SEQUENCE [LARGE SCALE GENOMIC DNA]</scope>
    <source>
        <strain evidence="6">DSM 10642 / AEDII12DO</strain>
    </source>
</reference>
<comment type="subunit">
    <text evidence="4">Has multiple subunits with at least A(3), B(3), C, D, E, F, H, I and proteolipid K(x).</text>
</comment>
<dbReference type="NCBIfam" id="NF002577">
    <property type="entry name" value="PRK02228.1"/>
    <property type="match status" value="1"/>
</dbReference>
<keyword evidence="4" id="KW-0375">Hydrogen ion transport</keyword>
<comment type="subcellular location">
    <subcellularLocation>
        <location evidence="4">Cell membrane</location>
        <topology evidence="4">Peripheral membrane protein</topology>
    </subcellularLocation>
</comment>
<dbReference type="InterPro" id="IPR036906">
    <property type="entry name" value="ATPase_V1_fsu_sf"/>
</dbReference>
<dbReference type="RefSeq" id="WP_012966766.1">
    <property type="nucleotide sequence ID" value="NC_013849.1"/>
</dbReference>
<keyword evidence="3 4" id="KW-0406">Ion transport</keyword>
<dbReference type="SUPFAM" id="SSF159468">
    <property type="entry name" value="AtpF-like"/>
    <property type="match status" value="1"/>
</dbReference>
<dbReference type="STRING" id="589924.Ferp_2305"/>
<organism evidence="5 6">
    <name type="scientific">Ferroglobus placidus (strain DSM 10642 / AEDII12DO)</name>
    <dbReference type="NCBI Taxonomy" id="589924"/>
    <lineage>
        <taxon>Archaea</taxon>
        <taxon>Methanobacteriati</taxon>
        <taxon>Methanobacteriota</taxon>
        <taxon>Archaeoglobi</taxon>
        <taxon>Archaeoglobales</taxon>
        <taxon>Archaeoglobaceae</taxon>
        <taxon>Ferroglobus</taxon>
    </lineage>
</organism>
<dbReference type="GO" id="GO:0005886">
    <property type="term" value="C:plasma membrane"/>
    <property type="evidence" value="ECO:0007669"/>
    <property type="project" value="UniProtKB-SubCell"/>
</dbReference>
<dbReference type="HAMAP" id="MF_00312">
    <property type="entry name" value="ATP_synth_F_arch"/>
    <property type="match status" value="1"/>
</dbReference>
<sequence>MKKIAVIGDPDFNVGFRLVGIRDVYDVQSDEEVVKAVEEVMKREDVGIVVIKNEFLDKIPISLRREMDESVEPTFVIVGGEGSVEALKEKIRRAIGVDLWK</sequence>
<dbReference type="GO" id="GO:0005524">
    <property type="term" value="F:ATP binding"/>
    <property type="evidence" value="ECO:0007669"/>
    <property type="project" value="UniProtKB-UniRule"/>
</dbReference>
<dbReference type="GO" id="GO:0042777">
    <property type="term" value="P:proton motive force-driven plasma membrane ATP synthesis"/>
    <property type="evidence" value="ECO:0007669"/>
    <property type="project" value="UniProtKB-UniRule"/>
</dbReference>
<gene>
    <name evidence="4" type="primary">atpF</name>
    <name evidence="5" type="ordered locus">Ferp_2305</name>
</gene>
<protein>
    <recommendedName>
        <fullName evidence="4">A-type ATP synthase subunit F</fullName>
    </recommendedName>
</protein>
<evidence type="ECO:0000313" key="6">
    <source>
        <dbReference type="Proteomes" id="UP000002613"/>
    </source>
</evidence>
<evidence type="ECO:0000313" key="5">
    <source>
        <dbReference type="EMBL" id="ADC66429.1"/>
    </source>
</evidence>
<proteinExistence type="inferred from homology"/>
<dbReference type="GO" id="GO:0046933">
    <property type="term" value="F:proton-transporting ATP synthase activity, rotational mechanism"/>
    <property type="evidence" value="ECO:0007669"/>
    <property type="project" value="UniProtKB-UniRule"/>
</dbReference>
<dbReference type="InterPro" id="IPR022944">
    <property type="entry name" value="ATPase_V1-cplx_fsu_bac/arc"/>
</dbReference>
<keyword evidence="4" id="KW-1003">Cell membrane</keyword>
<accession>D3S1G5</accession>
<keyword evidence="4" id="KW-0472">Membrane</keyword>
<dbReference type="OrthoDB" id="24971at2157"/>
<evidence type="ECO:0000256" key="4">
    <source>
        <dbReference type="HAMAP-Rule" id="MF_00312"/>
    </source>
</evidence>
<evidence type="ECO:0000256" key="1">
    <source>
        <dbReference type="ARBA" id="ARBA00010148"/>
    </source>
</evidence>
<evidence type="ECO:0000256" key="3">
    <source>
        <dbReference type="ARBA" id="ARBA00023065"/>
    </source>
</evidence>